<feature type="signal peptide" evidence="1">
    <location>
        <begin position="1"/>
        <end position="21"/>
    </location>
</feature>
<reference evidence="2 3" key="1">
    <citation type="submission" date="2021-11" db="EMBL/GenBank/DDBJ databases">
        <title>Aliifidinibius sp. nov., a new bacterium isolated from saline soil.</title>
        <authorList>
            <person name="Galisteo C."/>
            <person name="De La Haba R."/>
            <person name="Sanchez-Porro C."/>
            <person name="Ventosa A."/>
        </authorList>
    </citation>
    <scope>NUCLEOTIDE SEQUENCE [LARGE SCALE GENOMIC DNA]</scope>
    <source>
        <strain evidence="2 3">KACC 190600</strain>
    </source>
</reference>
<evidence type="ECO:0000313" key="2">
    <source>
        <dbReference type="EMBL" id="MCW9711987.1"/>
    </source>
</evidence>
<dbReference type="EMBL" id="JAJNDC010000001">
    <property type="protein sequence ID" value="MCW9711987.1"/>
    <property type="molecule type" value="Genomic_DNA"/>
</dbReference>
<dbReference type="InterPro" id="IPR025631">
    <property type="entry name" value="Porin_10"/>
</dbReference>
<keyword evidence="1" id="KW-0732">Signal</keyword>
<name>A0ABT3PVU6_9BACT</name>
<dbReference type="RefSeq" id="WP_265787608.1">
    <property type="nucleotide sequence ID" value="NZ_BAABRS010000001.1"/>
</dbReference>
<dbReference type="Pfam" id="PF14121">
    <property type="entry name" value="Porin_10"/>
    <property type="match status" value="1"/>
</dbReference>
<dbReference type="Proteomes" id="UP001207337">
    <property type="component" value="Unassembled WGS sequence"/>
</dbReference>
<dbReference type="SUPFAM" id="SSF56935">
    <property type="entry name" value="Porins"/>
    <property type="match status" value="1"/>
</dbReference>
<feature type="chain" id="PRO_5045131862" evidence="1">
    <location>
        <begin position="22"/>
        <end position="663"/>
    </location>
</feature>
<keyword evidence="3" id="KW-1185">Reference proteome</keyword>
<evidence type="ECO:0000256" key="1">
    <source>
        <dbReference type="SAM" id="SignalP"/>
    </source>
</evidence>
<organism evidence="2 3">
    <name type="scientific">Fodinibius salicampi</name>
    <dbReference type="NCBI Taxonomy" id="1920655"/>
    <lineage>
        <taxon>Bacteria</taxon>
        <taxon>Pseudomonadati</taxon>
        <taxon>Balneolota</taxon>
        <taxon>Balneolia</taxon>
        <taxon>Balneolales</taxon>
        <taxon>Balneolaceae</taxon>
        <taxon>Fodinibius</taxon>
    </lineage>
</organism>
<evidence type="ECO:0000313" key="3">
    <source>
        <dbReference type="Proteomes" id="UP001207337"/>
    </source>
</evidence>
<sequence length="663" mass="75689">MKLFYILNIVLFLVLPLQSVAQVETVGVDSITIDTTIQVDSIALDTVTLSQSTTNEDEPLEQVVPWQFHAPLGADVTASDSTLRWQIWPDWTHKLNRKPGVITYRMGTSLRSNAVQRFAHEPRYQKLYWEGVPLNDPISGNLNWALIPQHKIDKVYSEDKGTYHRTSFYLNQYYLNKPLSRLIYSESKFSNRDLEFEVSHNLSQKTNITLSYWDRRAGGEYRNSQVTGRQIYVKGSHHLGDRRYIKLNYINNNLQVGRPFGYLTGDLRTFHFDHYRADPSESSGNSRGINNLFALNFYQRSADSTKATDNLHAGIFHRKIQRTLEYSADSTSYNIRTGGLNVRKWLDIGSFLELEGGTQYEHYFPKKSGLSPLSINSWGKLTADGKAVLRAGSFLNLVGDAEITLRTDGFQNYRLQAGAEIVFGKLHLSPSISSGTLMPTPQQLYWQSDIFQGTNDLENEEIQEGSVELSYNFSKESRIGARVQHKEIGNGVMVGADSTFANMENYGSQSATAFLNLDSKSFEINSSATLHQFTDSFLNPIGSIPMQNDPRLWIKGGVYWKGYLFDRATYVKAGLSGMMAPFQYQADHYQPQLDYWQPMSVDQELPAYNRLDVDISARVRSIMFVMRFENVLDDVNQLGYFETAQYPMSQRRFIFGVRALFRN</sequence>
<proteinExistence type="predicted"/>
<accession>A0ABT3PVU6</accession>
<comment type="caution">
    <text evidence="2">The sequence shown here is derived from an EMBL/GenBank/DDBJ whole genome shotgun (WGS) entry which is preliminary data.</text>
</comment>
<gene>
    <name evidence="2" type="ORF">LQ318_03635</name>
</gene>
<protein>
    <submittedName>
        <fullName evidence="2">Porin</fullName>
    </submittedName>
</protein>